<evidence type="ECO:0000256" key="2">
    <source>
        <dbReference type="SAM" id="Phobius"/>
    </source>
</evidence>
<evidence type="ECO:0000259" key="3">
    <source>
        <dbReference type="PROSITE" id="PS01159"/>
    </source>
</evidence>
<gene>
    <name evidence="4" type="ORF">ACHAXA_011355</name>
</gene>
<proteinExistence type="predicted"/>
<comment type="caution">
    <text evidence="4">The sequence shown here is derived from an EMBL/GenBank/DDBJ whole genome shotgun (WGS) entry which is preliminary data.</text>
</comment>
<dbReference type="Proteomes" id="UP001530377">
    <property type="component" value="Unassembled WGS sequence"/>
</dbReference>
<accession>A0ABD3R386</accession>
<keyword evidence="2" id="KW-0472">Membrane</keyword>
<evidence type="ECO:0000313" key="4">
    <source>
        <dbReference type="EMBL" id="KAL3807154.1"/>
    </source>
</evidence>
<organism evidence="4 5">
    <name type="scientific">Cyclostephanos tholiformis</name>
    <dbReference type="NCBI Taxonomy" id="382380"/>
    <lineage>
        <taxon>Eukaryota</taxon>
        <taxon>Sar</taxon>
        <taxon>Stramenopiles</taxon>
        <taxon>Ochrophyta</taxon>
        <taxon>Bacillariophyta</taxon>
        <taxon>Coscinodiscophyceae</taxon>
        <taxon>Thalassiosirophycidae</taxon>
        <taxon>Stephanodiscales</taxon>
        <taxon>Stephanodiscaceae</taxon>
        <taxon>Cyclostephanos</taxon>
    </lineage>
</organism>
<dbReference type="EMBL" id="JALLPB020000668">
    <property type="protein sequence ID" value="KAL3807154.1"/>
    <property type="molecule type" value="Genomic_DNA"/>
</dbReference>
<keyword evidence="2" id="KW-0812">Transmembrane</keyword>
<keyword evidence="5" id="KW-1185">Reference proteome</keyword>
<evidence type="ECO:0000256" key="1">
    <source>
        <dbReference type="SAM" id="MobiDB-lite"/>
    </source>
</evidence>
<dbReference type="PROSITE" id="PS01159">
    <property type="entry name" value="WW_DOMAIN_1"/>
    <property type="match status" value="1"/>
</dbReference>
<protein>
    <recommendedName>
        <fullName evidence="3">WW domain-containing protein</fullName>
    </recommendedName>
</protein>
<feature type="transmembrane region" description="Helical" evidence="2">
    <location>
        <begin position="84"/>
        <end position="107"/>
    </location>
</feature>
<dbReference type="AlphaFoldDB" id="A0ABD3R386"/>
<sequence length="283" mass="30886">MDNTRRGKDDTDVWYAFHDPTSGREYYHRPGGETSWVLPTTRGIIDGTVSTTQRSTTMDDYKARNGEEGRSCSSKPTVSWSTTMGIAIVVILIFNTMFLLVLVNVIMNVNDGQNPAHSAEGVKIEALERVVPLSDQSKNVHAKEAIPTFDGSPLPSSAHLDPGKGSHRNESATITVAAAVGDSFIPAMASGVTPACIVGTEGIVGTEPSPNDVVNNKHTAHEEKVHQDERNESEIGEQNAREWDVPPKECWIPFSYVLIGKCRRHARKGLQMPLADAELLLLI</sequence>
<reference evidence="4 5" key="1">
    <citation type="submission" date="2024-10" db="EMBL/GenBank/DDBJ databases">
        <title>Updated reference genomes for cyclostephanoid diatoms.</title>
        <authorList>
            <person name="Roberts W.R."/>
            <person name="Alverson A.J."/>
        </authorList>
    </citation>
    <scope>NUCLEOTIDE SEQUENCE [LARGE SCALE GENOMIC DNA]</scope>
    <source>
        <strain evidence="4 5">AJA228-03</strain>
    </source>
</reference>
<name>A0ABD3R386_9STRA</name>
<evidence type="ECO:0000313" key="5">
    <source>
        <dbReference type="Proteomes" id="UP001530377"/>
    </source>
</evidence>
<feature type="domain" description="WW" evidence="3">
    <location>
        <begin position="14"/>
        <end position="39"/>
    </location>
</feature>
<feature type="region of interest" description="Disordered" evidence="1">
    <location>
        <begin position="146"/>
        <end position="168"/>
    </location>
</feature>
<dbReference type="InterPro" id="IPR001202">
    <property type="entry name" value="WW_dom"/>
</dbReference>
<keyword evidence="2" id="KW-1133">Transmembrane helix</keyword>